<keyword evidence="3" id="KW-1185">Reference proteome</keyword>
<protein>
    <recommendedName>
        <fullName evidence="4">RelA/SpoT domain-containing protein</fullName>
    </recommendedName>
</protein>
<gene>
    <name evidence="2" type="ORF">E0H50_17335</name>
</gene>
<dbReference type="SUPFAM" id="SSF81301">
    <property type="entry name" value="Nucleotidyltransferase"/>
    <property type="match status" value="1"/>
</dbReference>
<organism evidence="2 3">
    <name type="scientific">Kribbella sindirgiensis</name>
    <dbReference type="NCBI Taxonomy" id="1124744"/>
    <lineage>
        <taxon>Bacteria</taxon>
        <taxon>Bacillati</taxon>
        <taxon>Actinomycetota</taxon>
        <taxon>Actinomycetes</taxon>
        <taxon>Propionibacteriales</taxon>
        <taxon>Kribbellaceae</taxon>
        <taxon>Kribbella</taxon>
    </lineage>
</organism>
<evidence type="ECO:0000256" key="1">
    <source>
        <dbReference type="SAM" id="MobiDB-lite"/>
    </source>
</evidence>
<comment type="caution">
    <text evidence="2">The sequence shown here is derived from an EMBL/GenBank/DDBJ whole genome shotgun (WGS) entry which is preliminary data.</text>
</comment>
<feature type="region of interest" description="Disordered" evidence="1">
    <location>
        <begin position="241"/>
        <end position="278"/>
    </location>
</feature>
<dbReference type="InterPro" id="IPR043519">
    <property type="entry name" value="NT_sf"/>
</dbReference>
<evidence type="ECO:0000313" key="2">
    <source>
        <dbReference type="EMBL" id="TCC33705.1"/>
    </source>
</evidence>
<reference evidence="2 3" key="1">
    <citation type="submission" date="2019-02" db="EMBL/GenBank/DDBJ databases">
        <title>Kribbella capetownensis sp. nov. and Kribbella speibonae sp. nov., isolated from soil.</title>
        <authorList>
            <person name="Curtis S.M."/>
            <person name="Norton I."/>
            <person name="Everest G.J."/>
            <person name="Meyers P.R."/>
        </authorList>
    </citation>
    <scope>NUCLEOTIDE SEQUENCE [LARGE SCALE GENOMIC DNA]</scope>
    <source>
        <strain evidence="2 3">DSM 27082</strain>
    </source>
</reference>
<dbReference type="OrthoDB" id="4484802at2"/>
<sequence>MIWGVQMPPASDRPPEPSTLHRAFSIGGPLDWGDHPLSAAEIARLHGAKATRKSLRLLEEAVAIEPRITADFLASLPDAASPYQLARRVKSPESLARKIRDSAVKHRRVPLDDLLRYTVQAASPDDLVDSARGTVDQLTDRGWRVVYAMHSYTDGSRYKGLHAYLAAPGGARVEIQFHSAASARIKELTTPWYEIERSLRAATHDRDVARQKCVDLSATLSPPAGIEGLTALGGKDVTVKNYSDSRAHTPPPGRQDSQVDSRRAVGQSMTRRNGGMMR</sequence>
<proteinExistence type="predicted"/>
<evidence type="ECO:0008006" key="4">
    <source>
        <dbReference type="Google" id="ProtNLM"/>
    </source>
</evidence>
<accession>A0A4R0IY10</accession>
<dbReference type="Proteomes" id="UP000292695">
    <property type="component" value="Unassembled WGS sequence"/>
</dbReference>
<evidence type="ECO:0000313" key="3">
    <source>
        <dbReference type="Proteomes" id="UP000292695"/>
    </source>
</evidence>
<dbReference type="EMBL" id="SJKA01000005">
    <property type="protein sequence ID" value="TCC33705.1"/>
    <property type="molecule type" value="Genomic_DNA"/>
</dbReference>
<dbReference type="RefSeq" id="WP_131289391.1">
    <property type="nucleotide sequence ID" value="NZ_SJKA01000005.1"/>
</dbReference>
<dbReference type="AlphaFoldDB" id="A0A4R0IY10"/>
<name>A0A4R0IY10_9ACTN</name>